<feature type="compositionally biased region" description="Low complexity" evidence="1">
    <location>
        <begin position="66"/>
        <end position="88"/>
    </location>
</feature>
<sequence length="206" mass="21249">MSLALAGLLWTGSAGAGETVIYRCTAADGSIALQSMPCPAGSHSQVRRLSADYAPPALSLPPAAPTQPATTPPTASAPETPAASSTASGRAKPLPLPALHHCQPRSGTAYYTDRLEETVRCVPMRVTGLDGNPATAAGQACEVQRDRCQSVPEADACHAWGLYLKQSQQRFASAPSRSSSKADTQSAQIAALLAGSHCSQALDQKP</sequence>
<evidence type="ECO:0008006" key="4">
    <source>
        <dbReference type="Google" id="ProtNLM"/>
    </source>
</evidence>
<dbReference type="EMBL" id="JACIUV010000004">
    <property type="protein sequence ID" value="MBB1117256.1"/>
    <property type="molecule type" value="Genomic_DNA"/>
</dbReference>
<name>A0A7W3YUS2_9GAMM</name>
<dbReference type="AlphaFoldDB" id="A0A7W3YUS2"/>
<organism evidence="2 3">
    <name type="scientific">Stenotrophomonas koreensis</name>
    <dbReference type="NCBI Taxonomy" id="266128"/>
    <lineage>
        <taxon>Bacteria</taxon>
        <taxon>Pseudomonadati</taxon>
        <taxon>Pseudomonadota</taxon>
        <taxon>Gammaproteobacteria</taxon>
        <taxon>Lysobacterales</taxon>
        <taxon>Lysobacteraceae</taxon>
        <taxon>Stenotrophomonas</taxon>
    </lineage>
</organism>
<proteinExistence type="predicted"/>
<feature type="region of interest" description="Disordered" evidence="1">
    <location>
        <begin position="55"/>
        <end position="99"/>
    </location>
</feature>
<protein>
    <recommendedName>
        <fullName evidence="4">DUF4124 domain-containing protein</fullName>
    </recommendedName>
</protein>
<evidence type="ECO:0000313" key="2">
    <source>
        <dbReference type="EMBL" id="MBB1117256.1"/>
    </source>
</evidence>
<dbReference type="RefSeq" id="WP_182622322.1">
    <property type="nucleotide sequence ID" value="NZ_JACIUV010000004.1"/>
</dbReference>
<reference evidence="2 3" key="1">
    <citation type="submission" date="2020-08" db="EMBL/GenBank/DDBJ databases">
        <title>Stenotrophomonas sp. W1S232.</title>
        <authorList>
            <person name="Deng Y."/>
        </authorList>
    </citation>
    <scope>NUCLEOTIDE SEQUENCE [LARGE SCALE GENOMIC DNA]</scope>
    <source>
        <strain evidence="2 3">W1S232</strain>
    </source>
</reference>
<comment type="caution">
    <text evidence="2">The sequence shown here is derived from an EMBL/GenBank/DDBJ whole genome shotgun (WGS) entry which is preliminary data.</text>
</comment>
<dbReference type="Proteomes" id="UP000550609">
    <property type="component" value="Unassembled WGS sequence"/>
</dbReference>
<accession>A0A7W3YUS2</accession>
<gene>
    <name evidence="2" type="ORF">H4O09_09380</name>
</gene>
<evidence type="ECO:0000256" key="1">
    <source>
        <dbReference type="SAM" id="MobiDB-lite"/>
    </source>
</evidence>
<evidence type="ECO:0000313" key="3">
    <source>
        <dbReference type="Proteomes" id="UP000550609"/>
    </source>
</evidence>